<proteinExistence type="predicted"/>
<dbReference type="EMBL" id="FN543502">
    <property type="protein sequence ID" value="CBG87342.1"/>
    <property type="molecule type" value="Genomic_DNA"/>
</dbReference>
<gene>
    <name evidence="1" type="ordered locus">ROD_05641</name>
</gene>
<accession>D2TMK1</accession>
<organism evidence="1 2">
    <name type="scientific">Citrobacter rodentium (strain ICC168)</name>
    <name type="common">Citrobacter freundii biotype 4280</name>
    <dbReference type="NCBI Taxonomy" id="637910"/>
    <lineage>
        <taxon>Bacteria</taxon>
        <taxon>Pseudomonadati</taxon>
        <taxon>Pseudomonadota</taxon>
        <taxon>Gammaproteobacteria</taxon>
        <taxon>Enterobacterales</taxon>
        <taxon>Enterobacteriaceae</taxon>
        <taxon>Citrobacter</taxon>
    </lineage>
</organism>
<keyword evidence="2" id="KW-1185">Reference proteome</keyword>
<evidence type="ECO:0000313" key="1">
    <source>
        <dbReference type="EMBL" id="CBG87342.1"/>
    </source>
</evidence>
<reference evidence="1 2" key="1">
    <citation type="journal article" date="2010" name="J. Bacteriol.">
        <title>The Citrobacter rodentium genome sequence reveals convergent evolution with human pathogenic Escherichia coli.</title>
        <authorList>
            <person name="Petty N.K."/>
            <person name="Bulgin R."/>
            <person name="Crepin V.F."/>
            <person name="Cerdeno-Tarraga A.M."/>
            <person name="Schroeder G.N."/>
            <person name="Quail M.A."/>
            <person name="Lennard N."/>
            <person name="Corton C."/>
            <person name="Barron A."/>
            <person name="Clark L."/>
            <person name="Toribio A.L."/>
            <person name="Parkhill J."/>
            <person name="Dougan G."/>
            <person name="Frankel G."/>
            <person name="Thomson N.R."/>
        </authorList>
    </citation>
    <scope>NUCLEOTIDE SEQUENCE [LARGE SCALE GENOMIC DNA]</scope>
    <source>
        <strain evidence="1 2">ICC168</strain>
    </source>
</reference>
<evidence type="ECO:0000313" key="2">
    <source>
        <dbReference type="Proteomes" id="UP000001889"/>
    </source>
</evidence>
<protein>
    <submittedName>
        <fullName evidence="1">Uncharacterized protein</fullName>
    </submittedName>
</protein>
<sequence>MSLVTVISLLLRCRILFCMTIYRLFYGLSMPPPSANLMKNNQLYSCQQISCHSEFKYPREEVEIGKSIIGYLLNNKHRW</sequence>
<dbReference type="AlphaFoldDB" id="D2TMK1"/>
<dbReference type="Proteomes" id="UP000001889">
    <property type="component" value="Chromosome"/>
</dbReference>
<name>D2TMK1_CITRI</name>
<dbReference type="HOGENOM" id="CLU_2599719_0_0_6"/>
<dbReference type="KEGG" id="cro:ROD_05641"/>